<dbReference type="EMBL" id="JRLX01000001">
    <property type="protein sequence ID" value="KGO88362.1"/>
    <property type="molecule type" value="Genomic_DNA"/>
</dbReference>
<reference evidence="2 3" key="1">
    <citation type="submission" date="2013-09" db="EMBL/GenBank/DDBJ databases">
        <authorList>
            <person name="Zeng Z."/>
            <person name="Chen C."/>
        </authorList>
    </citation>
    <scope>NUCLEOTIDE SEQUENCE [LARGE SCALE GENOMIC DNA]</scope>
    <source>
        <strain evidence="2 3">WB 3.3-2</strain>
    </source>
</reference>
<organism evidence="2 3">
    <name type="scientific">Flavobacterium rivuli WB 3.3-2 = DSM 21788</name>
    <dbReference type="NCBI Taxonomy" id="1121895"/>
    <lineage>
        <taxon>Bacteria</taxon>
        <taxon>Pseudomonadati</taxon>
        <taxon>Bacteroidota</taxon>
        <taxon>Flavobacteriia</taxon>
        <taxon>Flavobacteriales</taxon>
        <taxon>Flavobacteriaceae</taxon>
        <taxon>Flavobacterium</taxon>
    </lineage>
</organism>
<evidence type="ECO:0000256" key="1">
    <source>
        <dbReference type="SAM" id="SignalP"/>
    </source>
</evidence>
<feature type="chain" id="PRO_5002002797" evidence="1">
    <location>
        <begin position="19"/>
        <end position="205"/>
    </location>
</feature>
<feature type="signal peptide" evidence="1">
    <location>
        <begin position="1"/>
        <end position="18"/>
    </location>
</feature>
<dbReference type="AlphaFoldDB" id="A0A0A2M6T4"/>
<dbReference type="OrthoDB" id="823362at2"/>
<accession>A0A0A2M6T4</accession>
<dbReference type="STRING" id="1121895.GCA_000378485_00233"/>
<comment type="caution">
    <text evidence="2">The sequence shown here is derived from an EMBL/GenBank/DDBJ whole genome shotgun (WGS) entry which is preliminary data.</text>
</comment>
<evidence type="ECO:0000313" key="2">
    <source>
        <dbReference type="EMBL" id="KGO88362.1"/>
    </source>
</evidence>
<sequence length="205" mass="24182">MKLFILLFLTFYSLNIFAQTNLKKEFYLDENNKPILLTEFKGKVSLYNKYGYTVVSETDSTLTAKIIFREKTGILQPGERDAVVKTLQQLTHNAVNVSQTIIINYFYSEPVKNQAPCIDHYTSDKKYLRFINKHTDYAQFFMTEKGFNYSQQSVYEDVNETIRNLLFKDVVHCGNYIIIKPDGHYYKRVGEYRQDDIPSKIKEDW</sequence>
<dbReference type="Proteomes" id="UP000030152">
    <property type="component" value="Unassembled WGS sequence"/>
</dbReference>
<gene>
    <name evidence="2" type="ORF">Q765_00115</name>
</gene>
<keyword evidence="3" id="KW-1185">Reference proteome</keyword>
<protein>
    <submittedName>
        <fullName evidence="2">Uncharacterized protein</fullName>
    </submittedName>
</protein>
<dbReference type="RefSeq" id="WP_020211358.1">
    <property type="nucleotide sequence ID" value="NZ_JRLX01000001.1"/>
</dbReference>
<dbReference type="eggNOG" id="ENOG5030R97">
    <property type="taxonomic scope" value="Bacteria"/>
</dbReference>
<evidence type="ECO:0000313" key="3">
    <source>
        <dbReference type="Proteomes" id="UP000030152"/>
    </source>
</evidence>
<proteinExistence type="predicted"/>
<name>A0A0A2M6T4_9FLAO</name>
<keyword evidence="1" id="KW-0732">Signal</keyword>